<feature type="compositionally biased region" description="Low complexity" evidence="1">
    <location>
        <begin position="25"/>
        <end position="55"/>
    </location>
</feature>
<dbReference type="RefSeq" id="WP_131801422.1">
    <property type="nucleotide sequence ID" value="NZ_FNCF01000002.1"/>
</dbReference>
<dbReference type="EMBL" id="FNCF01000002">
    <property type="protein sequence ID" value="SDF97305.1"/>
    <property type="molecule type" value="Genomic_DNA"/>
</dbReference>
<feature type="compositionally biased region" description="Polar residues" evidence="1">
    <location>
        <begin position="137"/>
        <end position="147"/>
    </location>
</feature>
<feature type="region of interest" description="Disordered" evidence="1">
    <location>
        <begin position="137"/>
        <end position="169"/>
    </location>
</feature>
<evidence type="ECO:0000256" key="1">
    <source>
        <dbReference type="SAM" id="MobiDB-lite"/>
    </source>
</evidence>
<keyword evidence="2" id="KW-0732">Signal</keyword>
<evidence type="ECO:0000313" key="4">
    <source>
        <dbReference type="Proteomes" id="UP000198863"/>
    </source>
</evidence>
<feature type="chain" id="PRO_5039430674" evidence="2">
    <location>
        <begin position="20"/>
        <end position="169"/>
    </location>
</feature>
<sequence length="169" mass="16635">MRLRPALAALSATALLGLAACGGSDDTAAAPSSSAAGTSSAAPSSSADATGSADAEAQAFCTEGEAALSGLQDQVETATPDQFATLLPQLVSTLDTLEPPADIAPAFQTLRDAYDQLAQAATANDLTTPEGQAAFQQAASDLGSTAQPAEDELSAWTDANCAGTASPTS</sequence>
<gene>
    <name evidence="3" type="ORF">SAMN05660324_1467</name>
</gene>
<feature type="region of interest" description="Disordered" evidence="1">
    <location>
        <begin position="25"/>
        <end position="56"/>
    </location>
</feature>
<keyword evidence="4" id="KW-1185">Reference proteome</keyword>
<name>A0A1G7QFS2_9ACTN</name>
<dbReference type="Proteomes" id="UP000198863">
    <property type="component" value="Unassembled WGS sequence"/>
</dbReference>
<protein>
    <submittedName>
        <fullName evidence="3">Uncharacterized protein</fullName>
    </submittedName>
</protein>
<organism evidence="3 4">
    <name type="scientific">Klenkia brasiliensis</name>
    <dbReference type="NCBI Taxonomy" id="333142"/>
    <lineage>
        <taxon>Bacteria</taxon>
        <taxon>Bacillati</taxon>
        <taxon>Actinomycetota</taxon>
        <taxon>Actinomycetes</taxon>
        <taxon>Geodermatophilales</taxon>
        <taxon>Geodermatophilaceae</taxon>
        <taxon>Klenkia</taxon>
    </lineage>
</organism>
<dbReference type="PROSITE" id="PS51257">
    <property type="entry name" value="PROKAR_LIPOPROTEIN"/>
    <property type="match status" value="1"/>
</dbReference>
<evidence type="ECO:0000313" key="3">
    <source>
        <dbReference type="EMBL" id="SDF97305.1"/>
    </source>
</evidence>
<accession>A0A1G7QFS2</accession>
<dbReference type="OrthoDB" id="5194764at2"/>
<evidence type="ECO:0000256" key="2">
    <source>
        <dbReference type="SAM" id="SignalP"/>
    </source>
</evidence>
<proteinExistence type="predicted"/>
<dbReference type="AlphaFoldDB" id="A0A1G7QFS2"/>
<reference evidence="4" key="1">
    <citation type="submission" date="2016-10" db="EMBL/GenBank/DDBJ databases">
        <authorList>
            <person name="Varghese N."/>
            <person name="Submissions S."/>
        </authorList>
    </citation>
    <scope>NUCLEOTIDE SEQUENCE [LARGE SCALE GENOMIC DNA]</scope>
    <source>
        <strain evidence="4">DSM 44526</strain>
    </source>
</reference>
<feature type="signal peptide" evidence="2">
    <location>
        <begin position="1"/>
        <end position="19"/>
    </location>
</feature>